<accession>A0ACA9M3B1</accession>
<comment type="caution">
    <text evidence="1">The sequence shown here is derived from an EMBL/GenBank/DDBJ whole genome shotgun (WGS) entry which is preliminary data.</text>
</comment>
<keyword evidence="2" id="KW-1185">Reference proteome</keyword>
<sequence length="931" mass="107432">MFRSARLSLQKKRDSLNKSLNKNVLQGGGSLRRSMTTRKVQRDVAEFVTLEEVHLIVKRCADEIRARGLHEVDIFKPVRIGDNIDNIRHLISCMLQEDRTQFEDEVKEQNIHNVVSAMKWALRHSSSALVPYQYYEEFVRYEQEWDYDPSKGSFRQFLCYLPKQNQEILTELFEVCSQVTAESHINNMSAQRLVKSLALCILSDQKDKSLQNFDSAYSEWKKCSSACLHLFLAYLRELDYSSPEPLNPRLTILLDNYVEYRKMSVTSAYFEHPLPDTTVNEFPRARSRKQSVVTFAQTTEITTSKERRITIVETSESRPVSMLRVTRQRPSSEITSETRTFKSRTIVSSMMTIDEKLNVEKMWDQFQTNGIGALSDDFLKLYFSLEEKARAPINSTYDLMLTEFSRKGFKSFYLDLPKIVIDNPIDQTFDPKLLDHPILLDQKSHPKLLDQKSHSTLLDQPLDQSLLDQPLDQKSDPTLLNPILNPKSNQETILQDGDSTIDGIKKRNDSGISVRDSIVWDSFSESGFKESSEDLTAVKPPSIKESISDMSKKDSLITFDTDKNMSRNSSTSSVISGRKSLRESIKSRKKLVKFRSFRKSNRTLSIDSRFCESENSFSETISENDKEDWDDWDIISSEDLPMTTHLAIETVDEIFPYVWMETTASDQGDRWGDWVFIEPRKGLVHECEWVMIEEKAQVFTERQVTRTPRRRKMSAISTFTIPWIRGKGKSRPASKISGVSGISGASTVLPPPPVSLQEFNRARTDDNILPNYKFGRQKSATRITKANNNEPIVWKNTTQTSHTSHTIQTVDKGFGTLSYSEYNQYETATQYTQGYFNDEQYNDDSEEAFEQPQSNSTYQDNQDEYQEEAYLEYASQQEYAEVENQDPIIYNNYNNTDENTRSFYGQPSILQVLYPTKFDQPISGRVTQINI</sequence>
<dbReference type="EMBL" id="CAJVPW010005594">
    <property type="protein sequence ID" value="CAG8557411.1"/>
    <property type="molecule type" value="Genomic_DNA"/>
</dbReference>
<evidence type="ECO:0000313" key="2">
    <source>
        <dbReference type="Proteomes" id="UP000789366"/>
    </source>
</evidence>
<gene>
    <name evidence="1" type="ORF">SPELUC_LOCUS5461</name>
</gene>
<organism evidence="1 2">
    <name type="scientific">Cetraspora pellucida</name>
    <dbReference type="NCBI Taxonomy" id="1433469"/>
    <lineage>
        <taxon>Eukaryota</taxon>
        <taxon>Fungi</taxon>
        <taxon>Fungi incertae sedis</taxon>
        <taxon>Mucoromycota</taxon>
        <taxon>Glomeromycotina</taxon>
        <taxon>Glomeromycetes</taxon>
        <taxon>Diversisporales</taxon>
        <taxon>Gigasporaceae</taxon>
        <taxon>Cetraspora</taxon>
    </lineage>
</organism>
<name>A0ACA9M3B1_9GLOM</name>
<evidence type="ECO:0000313" key="1">
    <source>
        <dbReference type="EMBL" id="CAG8557411.1"/>
    </source>
</evidence>
<dbReference type="Proteomes" id="UP000789366">
    <property type="component" value="Unassembled WGS sequence"/>
</dbReference>
<reference evidence="1" key="1">
    <citation type="submission" date="2021-06" db="EMBL/GenBank/DDBJ databases">
        <authorList>
            <person name="Kallberg Y."/>
            <person name="Tangrot J."/>
            <person name="Rosling A."/>
        </authorList>
    </citation>
    <scope>NUCLEOTIDE SEQUENCE</scope>
    <source>
        <strain evidence="1">28 12/20/2015</strain>
    </source>
</reference>
<proteinExistence type="predicted"/>
<protein>
    <submittedName>
        <fullName evidence="1">14285_t:CDS:1</fullName>
    </submittedName>
</protein>